<dbReference type="AlphaFoldDB" id="A0A848MBL4"/>
<gene>
    <name evidence="4" type="ORF">HII30_17425</name>
</gene>
<dbReference type="Proteomes" id="UP000565468">
    <property type="component" value="Unassembled WGS sequence"/>
</dbReference>
<dbReference type="Gene3D" id="3.40.630.190">
    <property type="entry name" value="LCP protein"/>
    <property type="match status" value="1"/>
</dbReference>
<accession>A0A848MBL4</accession>
<dbReference type="InterPro" id="IPR050922">
    <property type="entry name" value="LytR/CpsA/Psr_CW_biosynth"/>
</dbReference>
<evidence type="ECO:0000259" key="3">
    <source>
        <dbReference type="Pfam" id="PF03816"/>
    </source>
</evidence>
<proteinExistence type="inferred from homology"/>
<protein>
    <recommendedName>
        <fullName evidence="3">Cell envelope-related transcriptional attenuator domain-containing protein</fullName>
    </recommendedName>
</protein>
<evidence type="ECO:0000256" key="1">
    <source>
        <dbReference type="ARBA" id="ARBA00006068"/>
    </source>
</evidence>
<evidence type="ECO:0000313" key="4">
    <source>
        <dbReference type="EMBL" id="NMO97550.1"/>
    </source>
</evidence>
<feature type="compositionally biased region" description="Polar residues" evidence="2">
    <location>
        <begin position="44"/>
        <end position="53"/>
    </location>
</feature>
<dbReference type="PANTHER" id="PTHR33392">
    <property type="entry name" value="POLYISOPRENYL-TEICHOIC ACID--PEPTIDOGLYCAN TEICHOIC ACID TRANSFERASE TAGU"/>
    <property type="match status" value="1"/>
</dbReference>
<sequence>MKRWKKAVLIGSALVLAGACAYGLFLYQSVKTTMNAIYEPLNQDQAPPVTASSLEPDMETAAASDGKQTGGIQTDGKQTDEKQTSGRGADLSQQDPFTLLVMGVDQREHDVGRSDSIVVLTMNPAKRSVLMVNIPRDTRTEIVGHGTVDKINHAYAFGGVDMAVNTIQNFLDVPIDYYVKVNMEGFEQIIDLLGGVTVDNSFAFTVDGRHYPAGVLTLNGEDALLFSRMRYDDPRGDLGRNERQRRILTGLMDRAKTLSNVTKVTDILEEIEGSTRTNLSFSDINHLFMNYRNEIDSIDQDEIQGTGDMINKIYYYIVSETEKQRIHAEIMKQLQ</sequence>
<keyword evidence="5" id="KW-1185">Reference proteome</keyword>
<feature type="domain" description="Cell envelope-related transcriptional attenuator" evidence="3">
    <location>
        <begin position="113"/>
        <end position="256"/>
    </location>
</feature>
<comment type="caution">
    <text evidence="4">The sequence shown here is derived from an EMBL/GenBank/DDBJ whole genome shotgun (WGS) entry which is preliminary data.</text>
</comment>
<dbReference type="PROSITE" id="PS51257">
    <property type="entry name" value="PROKAR_LIPOPROTEIN"/>
    <property type="match status" value="1"/>
</dbReference>
<evidence type="ECO:0000256" key="2">
    <source>
        <dbReference type="SAM" id="MobiDB-lite"/>
    </source>
</evidence>
<dbReference type="InterPro" id="IPR004474">
    <property type="entry name" value="LytR_CpsA_psr"/>
</dbReference>
<dbReference type="EMBL" id="JABBPN010000019">
    <property type="protein sequence ID" value="NMO97550.1"/>
    <property type="molecule type" value="Genomic_DNA"/>
</dbReference>
<feature type="region of interest" description="Disordered" evidence="2">
    <location>
        <begin position="44"/>
        <end position="91"/>
    </location>
</feature>
<evidence type="ECO:0000313" key="5">
    <source>
        <dbReference type="Proteomes" id="UP000565468"/>
    </source>
</evidence>
<dbReference type="NCBIfam" id="TIGR00350">
    <property type="entry name" value="lytR_cpsA_psr"/>
    <property type="match status" value="1"/>
</dbReference>
<dbReference type="PANTHER" id="PTHR33392:SF6">
    <property type="entry name" value="POLYISOPRENYL-TEICHOIC ACID--PEPTIDOGLYCAN TEICHOIC ACID TRANSFERASE TAGU"/>
    <property type="match status" value="1"/>
</dbReference>
<dbReference type="Pfam" id="PF03816">
    <property type="entry name" value="LytR_cpsA_psr"/>
    <property type="match status" value="1"/>
</dbReference>
<name>A0A848MBL4_PAELE</name>
<feature type="compositionally biased region" description="Polar residues" evidence="2">
    <location>
        <begin position="66"/>
        <end position="76"/>
    </location>
</feature>
<dbReference type="RefSeq" id="WP_169506326.1">
    <property type="nucleotide sequence ID" value="NZ_JABBPN010000019.1"/>
</dbReference>
<organism evidence="4 5">
    <name type="scientific">Paenibacillus lemnae</name>
    <dbReference type="NCBI Taxonomy" id="1330551"/>
    <lineage>
        <taxon>Bacteria</taxon>
        <taxon>Bacillati</taxon>
        <taxon>Bacillota</taxon>
        <taxon>Bacilli</taxon>
        <taxon>Bacillales</taxon>
        <taxon>Paenibacillaceae</taxon>
        <taxon>Paenibacillus</taxon>
    </lineage>
</organism>
<comment type="similarity">
    <text evidence="1">Belongs to the LytR/CpsA/Psr (LCP) family.</text>
</comment>
<reference evidence="4 5" key="1">
    <citation type="submission" date="2020-04" db="EMBL/GenBank/DDBJ databases">
        <title>Paenibacillus algicola sp. nov., a novel marine bacterium producing alginate lyase.</title>
        <authorList>
            <person name="Huang H."/>
        </authorList>
    </citation>
    <scope>NUCLEOTIDE SEQUENCE [LARGE SCALE GENOMIC DNA]</scope>
    <source>
        <strain evidence="4 5">L7-75</strain>
    </source>
</reference>